<evidence type="ECO:0000313" key="2">
    <source>
        <dbReference type="EMBL" id="MCD9645428.1"/>
    </source>
</evidence>
<gene>
    <name evidence="2" type="ORF">HAX54_034312</name>
</gene>
<reference evidence="2 3" key="1">
    <citation type="journal article" date="2021" name="BMC Genomics">
        <title>Datura genome reveals duplications of psychoactive alkaloid biosynthetic genes and high mutation rate following tissue culture.</title>
        <authorList>
            <person name="Rajewski A."/>
            <person name="Carter-House D."/>
            <person name="Stajich J."/>
            <person name="Litt A."/>
        </authorList>
    </citation>
    <scope>NUCLEOTIDE SEQUENCE [LARGE SCALE GENOMIC DNA]</scope>
    <source>
        <strain evidence="2">AR-01</strain>
    </source>
</reference>
<dbReference type="Proteomes" id="UP000823775">
    <property type="component" value="Unassembled WGS sequence"/>
</dbReference>
<accession>A0ABS8VH05</accession>
<protein>
    <submittedName>
        <fullName evidence="2">Uncharacterized protein</fullName>
    </submittedName>
</protein>
<sequence>MKNMIFIIVIHFVMLLSDDDFETLSLKKRKQQAATKIMISRIDNKVSTEKVVRFDFEIDNVKESLAKLSHVVLSKPPPMSINNS</sequence>
<organism evidence="2 3">
    <name type="scientific">Datura stramonium</name>
    <name type="common">Jimsonweed</name>
    <name type="synonym">Common thornapple</name>
    <dbReference type="NCBI Taxonomy" id="4076"/>
    <lineage>
        <taxon>Eukaryota</taxon>
        <taxon>Viridiplantae</taxon>
        <taxon>Streptophyta</taxon>
        <taxon>Embryophyta</taxon>
        <taxon>Tracheophyta</taxon>
        <taxon>Spermatophyta</taxon>
        <taxon>Magnoliopsida</taxon>
        <taxon>eudicotyledons</taxon>
        <taxon>Gunneridae</taxon>
        <taxon>Pentapetalae</taxon>
        <taxon>asterids</taxon>
        <taxon>lamiids</taxon>
        <taxon>Solanales</taxon>
        <taxon>Solanaceae</taxon>
        <taxon>Solanoideae</taxon>
        <taxon>Datureae</taxon>
        <taxon>Datura</taxon>
    </lineage>
</organism>
<feature type="signal peptide" evidence="1">
    <location>
        <begin position="1"/>
        <end position="18"/>
    </location>
</feature>
<name>A0ABS8VH05_DATST</name>
<keyword evidence="3" id="KW-1185">Reference proteome</keyword>
<evidence type="ECO:0000256" key="1">
    <source>
        <dbReference type="SAM" id="SignalP"/>
    </source>
</evidence>
<keyword evidence="1" id="KW-0732">Signal</keyword>
<proteinExistence type="predicted"/>
<comment type="caution">
    <text evidence="2">The sequence shown here is derived from an EMBL/GenBank/DDBJ whole genome shotgun (WGS) entry which is preliminary data.</text>
</comment>
<feature type="chain" id="PRO_5046194954" evidence="1">
    <location>
        <begin position="19"/>
        <end position="84"/>
    </location>
</feature>
<dbReference type="EMBL" id="JACEIK010004427">
    <property type="protein sequence ID" value="MCD9645428.1"/>
    <property type="molecule type" value="Genomic_DNA"/>
</dbReference>
<evidence type="ECO:0000313" key="3">
    <source>
        <dbReference type="Proteomes" id="UP000823775"/>
    </source>
</evidence>